<comment type="caution">
    <text evidence="2">The sequence shown here is derived from an EMBL/GenBank/DDBJ whole genome shotgun (WGS) entry which is preliminary data.</text>
</comment>
<dbReference type="Proteomes" id="UP000256877">
    <property type="component" value="Unassembled WGS sequence"/>
</dbReference>
<evidence type="ECO:0000313" key="3">
    <source>
        <dbReference type="Proteomes" id="UP000256877"/>
    </source>
</evidence>
<dbReference type="Proteomes" id="UP000257123">
    <property type="component" value="Unassembled WGS sequence"/>
</dbReference>
<dbReference type="EMBL" id="NMUF01000003">
    <property type="protein sequence ID" value="RFB00143.1"/>
    <property type="molecule type" value="Genomic_DNA"/>
</dbReference>
<protein>
    <submittedName>
        <fullName evidence="2">Uncharacterized protein</fullName>
    </submittedName>
</protein>
<dbReference type="AlphaFoldDB" id="A0A371R6M3"/>
<evidence type="ECO:0000313" key="2">
    <source>
        <dbReference type="EMBL" id="RFB00143.1"/>
    </source>
</evidence>
<organism evidence="2 3">
    <name type="scientific">Pyrobaculum aerophilum</name>
    <dbReference type="NCBI Taxonomy" id="13773"/>
    <lineage>
        <taxon>Archaea</taxon>
        <taxon>Thermoproteota</taxon>
        <taxon>Thermoprotei</taxon>
        <taxon>Thermoproteales</taxon>
        <taxon>Thermoproteaceae</taxon>
        <taxon>Pyrobaculum</taxon>
    </lineage>
</organism>
<evidence type="ECO:0000313" key="4">
    <source>
        <dbReference type="Proteomes" id="UP000257123"/>
    </source>
</evidence>
<reference evidence="3 4" key="1">
    <citation type="submission" date="2017-07" db="EMBL/GenBank/DDBJ databases">
        <title>Draft genome sequence of aerobic hyperthermophilic archaea, Pyrobaculum aerophilum YKB31 and YKB32.</title>
        <authorList>
            <person name="Mochizuki T."/>
            <person name="Berliner A.J."/>
            <person name="Yoshida-Takashima Y."/>
            <person name="Takaki Y."/>
            <person name="Nunoura T."/>
            <person name="Takai K."/>
        </authorList>
    </citation>
    <scope>NUCLEOTIDE SEQUENCE [LARGE SCALE GENOMIC DNA]</scope>
    <source>
        <strain evidence="1 4">YKB31</strain>
        <strain evidence="2 3">YKB32</strain>
    </source>
</reference>
<evidence type="ECO:0000313" key="1">
    <source>
        <dbReference type="EMBL" id="RFA97290.1"/>
    </source>
</evidence>
<name>A0A371R6M3_9CREN</name>
<sequence length="426" mass="49663">MDVCLPEPPYRFSDPSEVVEAYRLAVALYYPSSYTCFRVFNSVLYKFAAEGRDISRLFYQLRHILNAWKRLCKPQCYKNGFCRWSLCSVKLDQLIKAVEEDGAAVDLDFVVAVYEKGRSAWCAFTTRHLEILEEVMRCRFPSLELVYQGDVYIHLTTRDLLERRARSIEGASEDLCYRLDAPSGVVPRVTEEGAEVFIEVFTKLWKEAIFLWLAFDGIFELHYDGKWCGYKVTFRGDAAKRFAKAMLNLCAYLQAYTPPRPSEEEYQEALRQLGEAREECEAQLRIEPCNKAWNIAMELELVAHIRPKEKTAELERRLKEAEEECERSGGSLEPCRRKLKLSQKVTVMEAYMRQWEDTTVHCQLAKSMAHLAEGVEPPLISEHLRQYWRIAAAQEGHVLYFVRPIIEALETGYVLRWPLIRPYKRE</sequence>
<accession>A0A371R6M3</accession>
<gene>
    <name evidence="1" type="ORF">CGL51_03560</name>
    <name evidence="2" type="ORF">CGL52_02050</name>
</gene>
<proteinExistence type="predicted"/>
<dbReference type="RefSeq" id="WP_116420706.1">
    <property type="nucleotide sequence ID" value="NZ_NMUE01000007.1"/>
</dbReference>
<dbReference type="EMBL" id="NMUE01000007">
    <property type="protein sequence ID" value="RFA97290.1"/>
    <property type="molecule type" value="Genomic_DNA"/>
</dbReference>